<name>A0AAX0LAM7_9BACT</name>
<comment type="caution">
    <text evidence="1">The sequence shown here is derived from an EMBL/GenBank/DDBJ whole genome shotgun (WGS) entry which is preliminary data.</text>
</comment>
<evidence type="ECO:0000313" key="1">
    <source>
        <dbReference type="EMBL" id="OPA78875.1"/>
    </source>
</evidence>
<dbReference type="SUPFAM" id="SSF57783">
    <property type="entry name" value="Zinc beta-ribbon"/>
    <property type="match status" value="1"/>
</dbReference>
<sequence>MYSSKDIKRANDASIINYLEQNGQKLIRKGRDTISLAERESLIITPSQNKWYWFSRQIGGLDYWTL</sequence>
<dbReference type="EMBL" id="MCRK01000024">
    <property type="protein sequence ID" value="OPA78875.1"/>
    <property type="molecule type" value="Genomic_DNA"/>
</dbReference>
<protein>
    <submittedName>
        <fullName evidence="1">Uncharacterized protein</fullName>
    </submittedName>
</protein>
<proteinExistence type="predicted"/>
<gene>
    <name evidence="1" type="ORF">BFG04_02295</name>
</gene>
<dbReference type="AlphaFoldDB" id="A0AAX0LAM7"/>
<dbReference type="RefSeq" id="WP_069632799.1">
    <property type="nucleotide sequence ID" value="NZ_CP012547.1"/>
</dbReference>
<accession>A0AAX0LAM7</accession>
<reference evidence="1 2" key="1">
    <citation type="submission" date="2016-08" db="EMBL/GenBank/DDBJ databases">
        <title>Campylobacter species from sea mammals.</title>
        <authorList>
            <person name="Gilbert M.J."/>
            <person name="Byrne B.A."/>
            <person name="Zomer A.L."/>
            <person name="Wagenaar J.A."/>
        </authorList>
    </citation>
    <scope>NUCLEOTIDE SEQUENCE [LARGE SCALE GENOMIC DNA]</scope>
    <source>
        <strain evidence="1 2">1105248</strain>
    </source>
</reference>
<dbReference type="Proteomes" id="UP000189728">
    <property type="component" value="Unassembled WGS sequence"/>
</dbReference>
<organism evidence="1 2">
    <name type="scientific">Campylobacter pinnipediorum subsp. pinnipediorum</name>
    <dbReference type="NCBI Taxonomy" id="1660067"/>
    <lineage>
        <taxon>Bacteria</taxon>
        <taxon>Pseudomonadati</taxon>
        <taxon>Campylobacterota</taxon>
        <taxon>Epsilonproteobacteria</taxon>
        <taxon>Campylobacterales</taxon>
        <taxon>Campylobacteraceae</taxon>
        <taxon>Campylobacter</taxon>
    </lineage>
</organism>
<evidence type="ECO:0000313" key="2">
    <source>
        <dbReference type="Proteomes" id="UP000189728"/>
    </source>
</evidence>